<feature type="compositionally biased region" description="Low complexity" evidence="1">
    <location>
        <begin position="114"/>
        <end position="137"/>
    </location>
</feature>
<protein>
    <recommendedName>
        <fullName evidence="4">DUF3553 domain-containing protein</fullName>
    </recommendedName>
</protein>
<evidence type="ECO:0008006" key="4">
    <source>
        <dbReference type="Google" id="ProtNLM"/>
    </source>
</evidence>
<gene>
    <name evidence="2" type="ORF">AKJ08_3623</name>
</gene>
<dbReference type="EMBL" id="CP012332">
    <property type="protein sequence ID" value="AKU93236.1"/>
    <property type="molecule type" value="Genomic_DNA"/>
</dbReference>
<sequence length="153" mass="16550">MHSVGMKIVHRAQPSWGIGEILQVLEDGRFLAVRFSGRQGPPCHVSAKDPSVVRFRYGPGEEVVLPDGQPAFVIELQESSISPLYRYAIERADGRREVVSEVELVPRPPRPARWRSSPAAAVARPPASPSAIARCASTSSDAPMRLAPSSEAA</sequence>
<dbReference type="Proteomes" id="UP000055590">
    <property type="component" value="Chromosome"/>
</dbReference>
<reference evidence="2 3" key="1">
    <citation type="submission" date="2015-08" db="EMBL/GenBank/DDBJ databases">
        <authorList>
            <person name="Babu N.S."/>
            <person name="Beckwith C.J."/>
            <person name="Beseler K.G."/>
            <person name="Brison A."/>
            <person name="Carone J.V."/>
            <person name="Caskin T.P."/>
            <person name="Diamond M."/>
            <person name="Durham M.E."/>
            <person name="Foxe J.M."/>
            <person name="Go M."/>
            <person name="Henderson B.A."/>
            <person name="Jones I.B."/>
            <person name="McGettigan J.A."/>
            <person name="Micheletti S.J."/>
            <person name="Nasrallah M.E."/>
            <person name="Ortiz D."/>
            <person name="Piller C.R."/>
            <person name="Privatt S.R."/>
            <person name="Schneider S.L."/>
            <person name="Sharp S."/>
            <person name="Smith T.C."/>
            <person name="Stanton J.D."/>
            <person name="Ullery H.E."/>
            <person name="Wilson R.J."/>
            <person name="Serrano M.G."/>
            <person name="Buck G."/>
            <person name="Lee V."/>
            <person name="Wang Y."/>
            <person name="Carvalho R."/>
            <person name="Voegtly L."/>
            <person name="Shi R."/>
            <person name="Duckworth R."/>
            <person name="Johnson A."/>
            <person name="Loviza R."/>
            <person name="Walstead R."/>
            <person name="Shah Z."/>
            <person name="Kiflezghi M."/>
            <person name="Wade K."/>
            <person name="Ball S.L."/>
            <person name="Bradley K.W."/>
            <person name="Asai D.J."/>
            <person name="Bowman C.A."/>
            <person name="Russell D.A."/>
            <person name="Pope W.H."/>
            <person name="Jacobs-Sera D."/>
            <person name="Hendrix R.W."/>
            <person name="Hatfull G.F."/>
        </authorList>
    </citation>
    <scope>NUCLEOTIDE SEQUENCE [LARGE SCALE GENOMIC DNA]</scope>
    <source>
        <strain evidence="2 3">DSM 27710</strain>
    </source>
</reference>
<proteinExistence type="predicted"/>
<keyword evidence="3" id="KW-1185">Reference proteome</keyword>
<evidence type="ECO:0000313" key="3">
    <source>
        <dbReference type="Proteomes" id="UP000055590"/>
    </source>
</evidence>
<accession>A0A0K1PIM1</accession>
<dbReference type="KEGG" id="vin:AKJ08_3623"/>
<evidence type="ECO:0000313" key="2">
    <source>
        <dbReference type="EMBL" id="AKU93236.1"/>
    </source>
</evidence>
<evidence type="ECO:0000256" key="1">
    <source>
        <dbReference type="SAM" id="MobiDB-lite"/>
    </source>
</evidence>
<name>A0A0K1PIM1_9BACT</name>
<dbReference type="AlphaFoldDB" id="A0A0K1PIM1"/>
<dbReference type="STRING" id="1391653.AKJ08_3623"/>
<feature type="region of interest" description="Disordered" evidence="1">
    <location>
        <begin position="109"/>
        <end position="153"/>
    </location>
</feature>
<organism evidence="2 3">
    <name type="scientific">Vulgatibacter incomptus</name>
    <dbReference type="NCBI Taxonomy" id="1391653"/>
    <lineage>
        <taxon>Bacteria</taxon>
        <taxon>Pseudomonadati</taxon>
        <taxon>Myxococcota</taxon>
        <taxon>Myxococcia</taxon>
        <taxon>Myxococcales</taxon>
        <taxon>Cystobacterineae</taxon>
        <taxon>Vulgatibacteraceae</taxon>
        <taxon>Vulgatibacter</taxon>
    </lineage>
</organism>